<accession>A0A918QMY3</accession>
<comment type="caution">
    <text evidence="2">The sequence shown here is derived from an EMBL/GenBank/DDBJ whole genome shotgun (WGS) entry which is preliminary data.</text>
</comment>
<evidence type="ECO:0000256" key="1">
    <source>
        <dbReference type="SAM" id="MobiDB-lite"/>
    </source>
</evidence>
<dbReference type="EMBL" id="BMVX01000006">
    <property type="protein sequence ID" value="GGZ59984.1"/>
    <property type="molecule type" value="Genomic_DNA"/>
</dbReference>
<sequence length="129" mass="13421">MHCVQRPEVGAQFPVTRPASLPVPDPLQIGVQVQLFTAPHGSPSPRSAVTPATDAPATRAGTGPGVRTVPGPPGREHTGGRGRTGGGEVSRETSPPRRFTVSAAAGRYGPAADRHRQLQPLVEPQPSQM</sequence>
<gene>
    <name evidence="2" type="ORF">GCM10010371_19260</name>
</gene>
<name>A0A918QMY3_9ACTN</name>
<proteinExistence type="predicted"/>
<dbReference type="Proteomes" id="UP000634660">
    <property type="component" value="Unassembled WGS sequence"/>
</dbReference>
<evidence type="ECO:0000313" key="2">
    <source>
        <dbReference type="EMBL" id="GGZ59984.1"/>
    </source>
</evidence>
<reference evidence="2" key="1">
    <citation type="journal article" date="2014" name="Int. J. Syst. Evol. Microbiol.">
        <title>Complete genome sequence of Corynebacterium casei LMG S-19264T (=DSM 44701T), isolated from a smear-ripened cheese.</title>
        <authorList>
            <consortium name="US DOE Joint Genome Institute (JGI-PGF)"/>
            <person name="Walter F."/>
            <person name="Albersmeier A."/>
            <person name="Kalinowski J."/>
            <person name="Ruckert C."/>
        </authorList>
    </citation>
    <scope>NUCLEOTIDE SEQUENCE</scope>
    <source>
        <strain evidence="2">JCM 4834</strain>
    </source>
</reference>
<dbReference type="AlphaFoldDB" id="A0A918QMY3"/>
<reference evidence="2" key="2">
    <citation type="submission" date="2020-09" db="EMBL/GenBank/DDBJ databases">
        <authorList>
            <person name="Sun Q."/>
            <person name="Ohkuma M."/>
        </authorList>
    </citation>
    <scope>NUCLEOTIDE SEQUENCE</scope>
    <source>
        <strain evidence="2">JCM 4834</strain>
    </source>
</reference>
<evidence type="ECO:0000313" key="3">
    <source>
        <dbReference type="Proteomes" id="UP000634660"/>
    </source>
</evidence>
<feature type="region of interest" description="Disordered" evidence="1">
    <location>
        <begin position="1"/>
        <end position="20"/>
    </location>
</feature>
<feature type="region of interest" description="Disordered" evidence="1">
    <location>
        <begin position="36"/>
        <end position="129"/>
    </location>
</feature>
<protein>
    <submittedName>
        <fullName evidence="2">Uncharacterized protein</fullName>
    </submittedName>
</protein>
<organism evidence="2 3">
    <name type="scientific">Streptomyces subrutilus</name>
    <dbReference type="NCBI Taxonomy" id="36818"/>
    <lineage>
        <taxon>Bacteria</taxon>
        <taxon>Bacillati</taxon>
        <taxon>Actinomycetota</taxon>
        <taxon>Actinomycetes</taxon>
        <taxon>Kitasatosporales</taxon>
        <taxon>Streptomycetaceae</taxon>
        <taxon>Streptomyces</taxon>
    </lineage>
</organism>